<protein>
    <submittedName>
        <fullName evidence="9">Cytochrome c-type biogenesis protein CcmH</fullName>
    </submittedName>
</protein>
<dbReference type="PROSITE" id="PS50005">
    <property type="entry name" value="TPR"/>
    <property type="match status" value="1"/>
</dbReference>
<name>A0A1H7JZR0_9GAMM</name>
<dbReference type="SMART" id="SM00028">
    <property type="entry name" value="TPR"/>
    <property type="match status" value="2"/>
</dbReference>
<dbReference type="Proteomes" id="UP000185766">
    <property type="component" value="Unassembled WGS sequence"/>
</dbReference>
<keyword evidence="4 5" id="KW-0802">TPR repeat</keyword>
<dbReference type="EMBL" id="FOAS01000005">
    <property type="protein sequence ID" value="SEK80049.1"/>
    <property type="molecule type" value="Genomic_DNA"/>
</dbReference>
<keyword evidence="6" id="KW-1133">Transmembrane helix</keyword>
<feature type="repeat" description="TPR" evidence="5">
    <location>
        <begin position="153"/>
        <end position="186"/>
    </location>
</feature>
<feature type="transmembrane region" description="Helical" evidence="6">
    <location>
        <begin position="6"/>
        <end position="24"/>
    </location>
</feature>
<evidence type="ECO:0000256" key="3">
    <source>
        <dbReference type="ARBA" id="ARBA00022748"/>
    </source>
</evidence>
<dbReference type="GO" id="GO:0030313">
    <property type="term" value="C:cell envelope"/>
    <property type="evidence" value="ECO:0007669"/>
    <property type="project" value="UniProtKB-SubCell"/>
</dbReference>
<feature type="domain" description="Cytochrome c-type biogenesis protein H TPR" evidence="8">
    <location>
        <begin position="127"/>
        <end position="259"/>
    </location>
</feature>
<dbReference type="STRING" id="1429083.GCA_001885685_01324"/>
<dbReference type="Pfam" id="PF23892">
    <property type="entry name" value="Ig_CycH"/>
    <property type="match status" value="1"/>
</dbReference>
<evidence type="ECO:0000256" key="1">
    <source>
        <dbReference type="ARBA" id="ARBA00004196"/>
    </source>
</evidence>
<dbReference type="InterPro" id="IPR051263">
    <property type="entry name" value="C-type_cytochrome_biogenesis"/>
</dbReference>
<dbReference type="AlphaFoldDB" id="A0A1H7JZR0"/>
<keyword evidence="3" id="KW-0201">Cytochrome c-type biogenesis</keyword>
<dbReference type="Gene3D" id="1.25.40.10">
    <property type="entry name" value="Tetratricopeptide repeat domain"/>
    <property type="match status" value="1"/>
</dbReference>
<keyword evidence="6" id="KW-0812">Transmembrane</keyword>
<evidence type="ECO:0000259" key="8">
    <source>
        <dbReference type="Pfam" id="PF23914"/>
    </source>
</evidence>
<dbReference type="GO" id="GO:0017004">
    <property type="term" value="P:cytochrome complex assembly"/>
    <property type="evidence" value="ECO:0007669"/>
    <property type="project" value="UniProtKB-KW"/>
</dbReference>
<reference evidence="9 10" key="1">
    <citation type="submission" date="2016-10" db="EMBL/GenBank/DDBJ databases">
        <authorList>
            <person name="de Groot N.N."/>
        </authorList>
    </citation>
    <scope>NUCLEOTIDE SEQUENCE [LARGE SCALE GENOMIC DNA]</scope>
    <source>
        <strain evidence="9 10">JCM 19513</strain>
    </source>
</reference>
<evidence type="ECO:0000259" key="7">
    <source>
        <dbReference type="Pfam" id="PF23892"/>
    </source>
</evidence>
<proteinExistence type="predicted"/>
<comment type="subcellular location">
    <subcellularLocation>
        <location evidence="1">Cell envelope</location>
    </subcellularLocation>
</comment>
<dbReference type="PANTHER" id="PTHR47870">
    <property type="entry name" value="CYTOCHROME C-TYPE BIOGENESIS PROTEIN CCMH"/>
    <property type="match status" value="1"/>
</dbReference>
<evidence type="ECO:0000256" key="6">
    <source>
        <dbReference type="SAM" id="Phobius"/>
    </source>
</evidence>
<gene>
    <name evidence="9" type="ORF">SAMN05216214_105103</name>
</gene>
<dbReference type="PANTHER" id="PTHR47870:SF4">
    <property type="entry name" value="CYTOCHROME C-TYPE BIOGENESIS PROTEIN CYCH"/>
    <property type="match status" value="1"/>
</dbReference>
<dbReference type="GO" id="GO:0005886">
    <property type="term" value="C:plasma membrane"/>
    <property type="evidence" value="ECO:0007669"/>
    <property type="project" value="TreeGrafter"/>
</dbReference>
<dbReference type="RefSeq" id="WP_074866351.1">
    <property type="nucleotide sequence ID" value="NZ_FOAS01000005.1"/>
</dbReference>
<evidence type="ECO:0000256" key="4">
    <source>
        <dbReference type="ARBA" id="ARBA00022803"/>
    </source>
</evidence>
<evidence type="ECO:0000256" key="5">
    <source>
        <dbReference type="PROSITE-ProRule" id="PRU00339"/>
    </source>
</evidence>
<dbReference type="InterPro" id="IPR017560">
    <property type="entry name" value="Cyt_c_biogenesis_CcmI"/>
</dbReference>
<dbReference type="SUPFAM" id="SSF48452">
    <property type="entry name" value="TPR-like"/>
    <property type="match status" value="1"/>
</dbReference>
<dbReference type="Pfam" id="PF23914">
    <property type="entry name" value="TPR_CcmH_CycH"/>
    <property type="match status" value="1"/>
</dbReference>
<dbReference type="InterPro" id="IPR011990">
    <property type="entry name" value="TPR-like_helical_dom_sf"/>
</dbReference>
<keyword evidence="10" id="KW-1185">Reference proteome</keyword>
<keyword evidence="2" id="KW-0677">Repeat</keyword>
<organism evidence="9 10">
    <name type="scientific">Atopomonas hussainii</name>
    <dbReference type="NCBI Taxonomy" id="1429083"/>
    <lineage>
        <taxon>Bacteria</taxon>
        <taxon>Pseudomonadati</taxon>
        <taxon>Pseudomonadota</taxon>
        <taxon>Gammaproteobacteria</taxon>
        <taxon>Pseudomonadales</taxon>
        <taxon>Pseudomonadaceae</taxon>
        <taxon>Atopomonas</taxon>
    </lineage>
</organism>
<keyword evidence="6" id="KW-0472">Membrane</keyword>
<dbReference type="InterPro" id="IPR056412">
    <property type="entry name" value="Ig_CycH"/>
</dbReference>
<sequence length="402" mass="43521">MTDFWLAAGLLLLVAASFVLLPALRGVGARREQDRTALNVTLYEERVGALREQQEAGILTAEQFSQGEAEAARELLADAENSEQNGVAGRSYGRWALLVSAFAIPVLAMALYWQWGAYDALQLARENQSAPPHSMEEITARLERSVKAQPDSAENWYFLGRSYMAMDRPADAAKAFAEAVRIAGRETELLAQWAQAQYFAGKVFSPEVRALTDEVLQKDPQEVTTLGLLGIAAFEEQRYADAIGFWQRLIDALPPQDPTAEAIAGGIARARERMAEAGETAPEVAKQPVSAGPEVTVQVSLHPSLRDKVAASDSVFVFAKANNGMPMPLAVKRLSVADLPAQVSLSDADAMMPQLKLSGFAEIIVQARISRSGDVKEGQWQGEVAPFSPSKAPVAVTIDRAL</sequence>
<accession>A0A1H7JZR0</accession>
<evidence type="ECO:0000313" key="9">
    <source>
        <dbReference type="EMBL" id="SEK80049.1"/>
    </source>
</evidence>
<evidence type="ECO:0000313" key="10">
    <source>
        <dbReference type="Proteomes" id="UP000185766"/>
    </source>
</evidence>
<dbReference type="InterPro" id="IPR056413">
    <property type="entry name" value="TPR_CcmH_CycH"/>
</dbReference>
<dbReference type="InterPro" id="IPR019734">
    <property type="entry name" value="TPR_rpt"/>
</dbReference>
<feature type="transmembrane region" description="Helical" evidence="6">
    <location>
        <begin position="95"/>
        <end position="115"/>
    </location>
</feature>
<evidence type="ECO:0000256" key="2">
    <source>
        <dbReference type="ARBA" id="ARBA00022737"/>
    </source>
</evidence>
<feature type="domain" description="Cytochrome c-type biogenesis protein H Ig-like" evidence="7">
    <location>
        <begin position="295"/>
        <end position="399"/>
    </location>
</feature>
<dbReference type="NCBIfam" id="TIGR03142">
    <property type="entry name" value="cytochro_ccmI"/>
    <property type="match status" value="1"/>
</dbReference>